<proteinExistence type="predicted"/>
<dbReference type="RefSeq" id="YP_010845133.1">
    <property type="nucleotide sequence ID" value="NC_079185.1"/>
</dbReference>
<sequence length="157" mass="17617">MWSHVSPLYDGSESGVLNETITWSEGATEYSVTTDHDQSAFTVSADENGIYVNTVGDTLAGLFGVEWIRYLDSNYVEQEVYDWDDVPFSYRMSGFKPLGITTRVFTVTCDGVYVDPLDPLLEPVPMPTLVLDVIVYQEYTTNKLILQQKVGEEYASS</sequence>
<organism evidence="1 2">
    <name type="scientific">Vibrio phage vB_VpaM_VPs20</name>
    <dbReference type="NCBI Taxonomy" id="2978980"/>
    <lineage>
        <taxon>Viruses</taxon>
        <taxon>Duplodnaviria</taxon>
        <taxon>Heunggongvirae</taxon>
        <taxon>Uroviricota</taxon>
        <taxon>Caudoviricetes</taxon>
        <taxon>Chaseviridae</taxon>
        <taxon>Nefertitivirinae</taxon>
        <taxon>Liaoningvirus</taxon>
        <taxon>Liaoningvirus VPs20</taxon>
    </lineage>
</organism>
<keyword evidence="2" id="KW-1185">Reference proteome</keyword>
<evidence type="ECO:0000313" key="1">
    <source>
        <dbReference type="EMBL" id="UYD72128.1"/>
    </source>
</evidence>
<evidence type="ECO:0000313" key="2">
    <source>
        <dbReference type="Proteomes" id="UP001163333"/>
    </source>
</evidence>
<name>A0A9X9JPY4_9CAUD</name>
<dbReference type="Proteomes" id="UP001163333">
    <property type="component" value="Segment"/>
</dbReference>
<accession>A0A9X9JPY4</accession>
<dbReference type="GeneID" id="80832283"/>
<dbReference type="KEGG" id="vg:80832283"/>
<reference evidence="1" key="1">
    <citation type="submission" date="2022-07" db="EMBL/GenBank/DDBJ databases">
        <authorList>
            <person name="Liu S."/>
        </authorList>
    </citation>
    <scope>NUCLEOTIDE SEQUENCE</scope>
</reference>
<dbReference type="EMBL" id="OP056089">
    <property type="protein sequence ID" value="UYD72128.1"/>
    <property type="molecule type" value="Genomic_DNA"/>
</dbReference>
<protein>
    <submittedName>
        <fullName evidence="1">Uncharacterized protein</fullName>
    </submittedName>
</protein>